<evidence type="ECO:0000256" key="1">
    <source>
        <dbReference type="SAM" id="Phobius"/>
    </source>
</evidence>
<evidence type="ECO:0000313" key="2">
    <source>
        <dbReference type="EMBL" id="KKN15434.1"/>
    </source>
</evidence>
<reference evidence="2" key="1">
    <citation type="journal article" date="2015" name="Nature">
        <title>Complex archaea that bridge the gap between prokaryotes and eukaryotes.</title>
        <authorList>
            <person name="Spang A."/>
            <person name="Saw J.H."/>
            <person name="Jorgensen S.L."/>
            <person name="Zaremba-Niedzwiedzka K."/>
            <person name="Martijn J."/>
            <person name="Lind A.E."/>
            <person name="van Eijk R."/>
            <person name="Schleper C."/>
            <person name="Guy L."/>
            <person name="Ettema T.J."/>
        </authorList>
    </citation>
    <scope>NUCLEOTIDE SEQUENCE</scope>
</reference>
<accession>A0A0F9NBP6</accession>
<comment type="caution">
    <text evidence="2">The sequence shown here is derived from an EMBL/GenBank/DDBJ whole genome shotgun (WGS) entry which is preliminary data.</text>
</comment>
<keyword evidence="1" id="KW-0472">Membrane</keyword>
<proteinExistence type="predicted"/>
<sequence>MITTLADATFAEITLVTGAAAGISFGFYSLFFTLIGIIGLVYLKKRKIN</sequence>
<dbReference type="AlphaFoldDB" id="A0A0F9NBP6"/>
<feature type="transmembrane region" description="Helical" evidence="1">
    <location>
        <begin position="20"/>
        <end position="43"/>
    </location>
</feature>
<dbReference type="EMBL" id="LAZR01003713">
    <property type="protein sequence ID" value="KKN15434.1"/>
    <property type="molecule type" value="Genomic_DNA"/>
</dbReference>
<keyword evidence="1" id="KW-1133">Transmembrane helix</keyword>
<gene>
    <name evidence="2" type="ORF">LCGC14_0986100</name>
</gene>
<keyword evidence="1" id="KW-0812">Transmembrane</keyword>
<name>A0A0F9NBP6_9ZZZZ</name>
<protein>
    <submittedName>
        <fullName evidence="2">Uncharacterized protein</fullName>
    </submittedName>
</protein>
<organism evidence="2">
    <name type="scientific">marine sediment metagenome</name>
    <dbReference type="NCBI Taxonomy" id="412755"/>
    <lineage>
        <taxon>unclassified sequences</taxon>
        <taxon>metagenomes</taxon>
        <taxon>ecological metagenomes</taxon>
    </lineage>
</organism>